<proteinExistence type="predicted"/>
<dbReference type="Proteomes" id="UP000199125">
    <property type="component" value="Unassembled WGS sequence"/>
</dbReference>
<dbReference type="OrthoDB" id="8453740at2"/>
<dbReference type="EMBL" id="FNXG01000006">
    <property type="protein sequence ID" value="SEI09959.1"/>
    <property type="molecule type" value="Genomic_DNA"/>
</dbReference>
<keyword evidence="1" id="KW-0812">Transmembrane</keyword>
<feature type="transmembrane region" description="Helical" evidence="1">
    <location>
        <begin position="64"/>
        <end position="85"/>
    </location>
</feature>
<keyword evidence="3" id="KW-1185">Reference proteome</keyword>
<keyword evidence="1" id="KW-1133">Transmembrane helix</keyword>
<accession>A0A1H6N5J0</accession>
<feature type="transmembrane region" description="Helical" evidence="1">
    <location>
        <begin position="41"/>
        <end position="58"/>
    </location>
</feature>
<name>A0A1H6N5J0_9RHOB</name>
<evidence type="ECO:0000256" key="1">
    <source>
        <dbReference type="SAM" id="Phobius"/>
    </source>
</evidence>
<gene>
    <name evidence="2" type="ORF">SAMN04488075_2848</name>
</gene>
<dbReference type="AlphaFoldDB" id="A0A1H6N5J0"/>
<protein>
    <submittedName>
        <fullName evidence="2">Uncharacterized protein</fullName>
    </submittedName>
</protein>
<keyword evidence="1" id="KW-0472">Membrane</keyword>
<organism evidence="2 3">
    <name type="scientific">Paracoccus alkenifer</name>
    <dbReference type="NCBI Taxonomy" id="65735"/>
    <lineage>
        <taxon>Bacteria</taxon>
        <taxon>Pseudomonadati</taxon>
        <taxon>Pseudomonadota</taxon>
        <taxon>Alphaproteobacteria</taxon>
        <taxon>Rhodobacterales</taxon>
        <taxon>Paracoccaceae</taxon>
        <taxon>Paracoccus</taxon>
    </lineage>
</organism>
<sequence>MINSDFFNLSLSLQAAIAAGYLGYATAYAGYRRSHKAEDTLFISLVFSAIALLCFGAIEPCHGPVLAFGAAFVGSLISACMWRVAGRPFWCWLMATARVHREDGVHHGWDCIVQSGRGVGQVSVGLKNGRTLYLNDRTKFHGSPWDGLYLGGDGSIIMAVEEEELPNGTEEVRQGVRDEAWGTRLTYIPAGEVARVNIRMK</sequence>
<feature type="transmembrane region" description="Helical" evidence="1">
    <location>
        <begin position="6"/>
        <end position="29"/>
    </location>
</feature>
<reference evidence="3" key="1">
    <citation type="submission" date="2016-10" db="EMBL/GenBank/DDBJ databases">
        <authorList>
            <person name="Varghese N."/>
            <person name="Submissions S."/>
        </authorList>
    </citation>
    <scope>NUCLEOTIDE SEQUENCE [LARGE SCALE GENOMIC DNA]</scope>
    <source>
        <strain evidence="3">DSM 11593</strain>
    </source>
</reference>
<dbReference type="RefSeq" id="WP_090848763.1">
    <property type="nucleotide sequence ID" value="NZ_FNXG01000006.1"/>
</dbReference>
<evidence type="ECO:0000313" key="3">
    <source>
        <dbReference type="Proteomes" id="UP000199125"/>
    </source>
</evidence>
<evidence type="ECO:0000313" key="2">
    <source>
        <dbReference type="EMBL" id="SEI09959.1"/>
    </source>
</evidence>